<evidence type="ECO:0000313" key="4">
    <source>
        <dbReference type="Proteomes" id="UP001152747"/>
    </source>
</evidence>
<feature type="region of interest" description="Disordered" evidence="1">
    <location>
        <begin position="17"/>
        <end position="47"/>
    </location>
</feature>
<feature type="domain" description="Ground-like" evidence="2">
    <location>
        <begin position="84"/>
        <end position="153"/>
    </location>
</feature>
<evidence type="ECO:0000259" key="2">
    <source>
        <dbReference type="Pfam" id="PF04155"/>
    </source>
</evidence>
<dbReference type="OrthoDB" id="5820722at2759"/>
<evidence type="ECO:0000313" key="3">
    <source>
        <dbReference type="EMBL" id="CAI5452748.1"/>
    </source>
</evidence>
<dbReference type="Pfam" id="PF04155">
    <property type="entry name" value="Ground-like"/>
    <property type="match status" value="1"/>
</dbReference>
<organism evidence="3 4">
    <name type="scientific">Caenorhabditis angaria</name>
    <dbReference type="NCBI Taxonomy" id="860376"/>
    <lineage>
        <taxon>Eukaryota</taxon>
        <taxon>Metazoa</taxon>
        <taxon>Ecdysozoa</taxon>
        <taxon>Nematoda</taxon>
        <taxon>Chromadorea</taxon>
        <taxon>Rhabditida</taxon>
        <taxon>Rhabditina</taxon>
        <taxon>Rhabditomorpha</taxon>
        <taxon>Rhabditoidea</taxon>
        <taxon>Rhabditidae</taxon>
        <taxon>Peloderinae</taxon>
        <taxon>Caenorhabditis</taxon>
    </lineage>
</organism>
<name>A0A9P1IV46_9PELO</name>
<dbReference type="InterPro" id="IPR007284">
    <property type="entry name" value="Ground-like_dom"/>
</dbReference>
<dbReference type="EMBL" id="CANHGI010000005">
    <property type="protein sequence ID" value="CAI5452748.1"/>
    <property type="molecule type" value="Genomic_DNA"/>
</dbReference>
<keyword evidence="4" id="KW-1185">Reference proteome</keyword>
<protein>
    <recommendedName>
        <fullName evidence="2">Ground-like domain-containing protein</fullName>
    </recommendedName>
</protein>
<accession>A0A9P1IV46</accession>
<evidence type="ECO:0000256" key="1">
    <source>
        <dbReference type="SAM" id="MobiDB-lite"/>
    </source>
</evidence>
<dbReference type="AlphaFoldDB" id="A0A9P1IV46"/>
<gene>
    <name evidence="3" type="ORF">CAMP_LOCUS15385</name>
</gene>
<dbReference type="Proteomes" id="UP001152747">
    <property type="component" value="Unassembled WGS sequence"/>
</dbReference>
<comment type="caution">
    <text evidence="3">The sequence shown here is derived from an EMBL/GenBank/DDBJ whole genome shotgun (WGS) entry which is preliminary data.</text>
</comment>
<reference evidence="3" key="1">
    <citation type="submission" date="2022-11" db="EMBL/GenBank/DDBJ databases">
        <authorList>
            <person name="Kikuchi T."/>
        </authorList>
    </citation>
    <scope>NUCLEOTIDE SEQUENCE</scope>
    <source>
        <strain evidence="3">PS1010</strain>
    </source>
</reference>
<sequence length="168" mass="18490">MKCLILIGFVGAAIIPSPDEPKPLDEPPLASFSLDELENPRGPTPTDITTKANVKSNSDIPVSRKRVRLHSKSSKNREAEILERKCNDQNLEEILMRSITPSLSTSKMIISERASRDYGTVFDVICARGRFSYYVEASNYCEVTVGGITCFAYRSSASSRVAAAAERV</sequence>
<proteinExistence type="predicted"/>